<dbReference type="InterPro" id="IPR002938">
    <property type="entry name" value="FAD-bd"/>
</dbReference>
<dbReference type="PANTHER" id="PTHR42685:SF22">
    <property type="entry name" value="CONDITIONED MEDIUM FACTOR RECEPTOR 1"/>
    <property type="match status" value="1"/>
</dbReference>
<protein>
    <submittedName>
        <fullName evidence="2">NAD(P)/FAD-dependent oxidoreductase</fullName>
    </submittedName>
</protein>
<sequence>MHFHTIIIGAGPGGLTCAAALARQGVSVLVLERNTFIGAKVCAGGITWSGLARHIPEHMIERHFPEQHVHSAIQKAILTSAHPIISTVNREKLGHWMAEEAAHAGADIRTGEHVVKITDQSVSTTSQSFSYDFLVGADGSNSLVRRYLKLPVENIGIGFQYHVPGRFPKMIWHLDPELFNTGYSWIFPHKERASVGAYCCRKDLSATALKENLHRWMEKHGMNRTGLKAEAATINFDYRGYAFGNRFLTGDAAGLASGLTGEGIYPAVLSGDTIAGRILDPKYNDSKLSALIKKQQDHSRLLRLTGSNKLICRMVLESLVAALRLRLVSFSLLEMG</sequence>
<dbReference type="InterPro" id="IPR050407">
    <property type="entry name" value="Geranylgeranyl_reductase"/>
</dbReference>
<organism evidence="2 3">
    <name type="scientific">Candidatus Desulfobia pelagia</name>
    <dbReference type="NCBI Taxonomy" id="2841692"/>
    <lineage>
        <taxon>Bacteria</taxon>
        <taxon>Pseudomonadati</taxon>
        <taxon>Thermodesulfobacteriota</taxon>
        <taxon>Desulfobulbia</taxon>
        <taxon>Desulfobulbales</taxon>
        <taxon>Desulfobulbaceae</taxon>
        <taxon>Candidatus Desulfobia</taxon>
    </lineage>
</organism>
<evidence type="ECO:0000313" key="2">
    <source>
        <dbReference type="EMBL" id="MBC8317709.1"/>
    </source>
</evidence>
<feature type="domain" description="FAD-binding" evidence="1">
    <location>
        <begin position="4"/>
        <end position="153"/>
    </location>
</feature>
<dbReference type="GO" id="GO:0071949">
    <property type="term" value="F:FAD binding"/>
    <property type="evidence" value="ECO:0007669"/>
    <property type="project" value="InterPro"/>
</dbReference>
<name>A0A8J6NF84_9BACT</name>
<dbReference type="PANTHER" id="PTHR42685">
    <property type="entry name" value="GERANYLGERANYL DIPHOSPHATE REDUCTASE"/>
    <property type="match status" value="1"/>
</dbReference>
<dbReference type="Proteomes" id="UP000614424">
    <property type="component" value="Unassembled WGS sequence"/>
</dbReference>
<evidence type="ECO:0000259" key="1">
    <source>
        <dbReference type="Pfam" id="PF01494"/>
    </source>
</evidence>
<accession>A0A8J6NF84</accession>
<dbReference type="EMBL" id="JACNJZ010000100">
    <property type="protein sequence ID" value="MBC8317709.1"/>
    <property type="molecule type" value="Genomic_DNA"/>
</dbReference>
<reference evidence="2 3" key="1">
    <citation type="submission" date="2020-08" db="EMBL/GenBank/DDBJ databases">
        <title>Bridging the membrane lipid divide: bacteria of the FCB group superphylum have the potential to synthesize archaeal ether lipids.</title>
        <authorList>
            <person name="Villanueva L."/>
            <person name="Von Meijenfeldt F.A.B."/>
            <person name="Westbye A.B."/>
            <person name="Yadav S."/>
            <person name="Hopmans E.C."/>
            <person name="Dutilh B.E."/>
            <person name="Sinninghe Damste J.S."/>
        </authorList>
    </citation>
    <scope>NUCLEOTIDE SEQUENCE [LARGE SCALE GENOMIC DNA]</scope>
    <source>
        <strain evidence="2">NIOZ-UU47</strain>
    </source>
</reference>
<dbReference type="Pfam" id="PF01494">
    <property type="entry name" value="FAD_binding_3"/>
    <property type="match status" value="1"/>
</dbReference>
<dbReference type="PRINTS" id="PR00420">
    <property type="entry name" value="RNGMNOXGNASE"/>
</dbReference>
<dbReference type="InterPro" id="IPR036188">
    <property type="entry name" value="FAD/NAD-bd_sf"/>
</dbReference>
<dbReference type="Gene3D" id="3.50.50.60">
    <property type="entry name" value="FAD/NAD(P)-binding domain"/>
    <property type="match status" value="1"/>
</dbReference>
<proteinExistence type="predicted"/>
<dbReference type="AlphaFoldDB" id="A0A8J6NF84"/>
<evidence type="ECO:0000313" key="3">
    <source>
        <dbReference type="Proteomes" id="UP000614424"/>
    </source>
</evidence>
<comment type="caution">
    <text evidence="2">The sequence shown here is derived from an EMBL/GenBank/DDBJ whole genome shotgun (WGS) entry which is preliminary data.</text>
</comment>
<gene>
    <name evidence="2" type="ORF">H8E41_07360</name>
</gene>
<dbReference type="SUPFAM" id="SSF51905">
    <property type="entry name" value="FAD/NAD(P)-binding domain"/>
    <property type="match status" value="1"/>
</dbReference>